<dbReference type="RefSeq" id="XP_026895095.1">
    <property type="nucleotide sequence ID" value="XM_027039294.2"/>
</dbReference>
<evidence type="ECO:0000313" key="1">
    <source>
        <dbReference type="Proteomes" id="UP001652583"/>
    </source>
</evidence>
<gene>
    <name evidence="2" type="primary">LOC113593661</name>
</gene>
<protein>
    <submittedName>
        <fullName evidence="2">Uncharacterized protein LOC113593661</fullName>
    </submittedName>
</protein>
<dbReference type="Proteomes" id="UP001652583">
    <property type="component" value="Chromosome D4"/>
</dbReference>
<keyword evidence="1" id="KW-1185">Reference proteome</keyword>
<reference evidence="2" key="1">
    <citation type="submission" date="2025-08" db="UniProtKB">
        <authorList>
            <consortium name="RefSeq"/>
        </authorList>
    </citation>
    <scope>IDENTIFICATION</scope>
    <source>
        <tissue evidence="2">Blood</tissue>
    </source>
</reference>
<dbReference type="GeneID" id="113593661"/>
<accession>A0A6J1XRL4</accession>
<proteinExistence type="predicted"/>
<dbReference type="KEGG" id="aju:113593661"/>
<organism evidence="1 2">
    <name type="scientific">Acinonyx jubatus</name>
    <name type="common">Cheetah</name>
    <dbReference type="NCBI Taxonomy" id="32536"/>
    <lineage>
        <taxon>Eukaryota</taxon>
        <taxon>Metazoa</taxon>
        <taxon>Chordata</taxon>
        <taxon>Craniata</taxon>
        <taxon>Vertebrata</taxon>
        <taxon>Euteleostomi</taxon>
        <taxon>Mammalia</taxon>
        <taxon>Eutheria</taxon>
        <taxon>Laurasiatheria</taxon>
        <taxon>Carnivora</taxon>
        <taxon>Feliformia</taxon>
        <taxon>Felidae</taxon>
        <taxon>Felinae</taxon>
        <taxon>Acinonyx</taxon>
    </lineage>
</organism>
<name>A0A6J1XRL4_ACIJB</name>
<sequence length="202" mass="23287">MSPSFRKREMRCTPGHWRQLPLFLSCVYCQDQDECCLFALAKPTAQDGNSELMKCEPERQQVGAMETLPSVRCLDVPWRKSHSPRAGWLTCHIQKLHTLPHSEMKAWPRWSREGTLKGISLLKSGHSKPSPRLLLPLFRKFRIHGKNLKRKRMWNSMTLKKKQPSAPLHNHHPLLSNSAGKNHKVTFIDYLPSAGHYAKSFS</sequence>
<evidence type="ECO:0000313" key="2">
    <source>
        <dbReference type="RefSeq" id="XP_026895095.1"/>
    </source>
</evidence>
<dbReference type="AlphaFoldDB" id="A0A6J1XRL4"/>